<gene>
    <name evidence="6" type="ORF">WMO13_01600</name>
</gene>
<dbReference type="RefSeq" id="WP_051396102.1">
    <property type="nucleotide sequence ID" value="NZ_AZOD01000006.1"/>
</dbReference>
<dbReference type="Proteomes" id="UP001449178">
    <property type="component" value="Chromosome"/>
</dbReference>
<evidence type="ECO:0000256" key="2">
    <source>
        <dbReference type="ARBA" id="ARBA00012074"/>
    </source>
</evidence>
<accession>A0ABZ3C0F1</accession>
<keyword evidence="7" id="KW-1185">Reference proteome</keyword>
<evidence type="ECO:0000256" key="4">
    <source>
        <dbReference type="ARBA" id="ARBA00022741"/>
    </source>
</evidence>
<sequence length="323" mass="35422">MNRDIQRDRSGECRELGIPFVGSLICASQKELASMLADQAVFALIEEVSLTPKPGLVDFRSSNAHKDMDWALLVASARALHDTFYQIALSGYSAPLDQSLREKIAKIGREGEMKMLQVTGGVNTHKGAIWVLGLMIAVLAHQISEALIRGESVLTSLTTLLQDCGQLASFTDRYYQSRTLTKGQESRRKYGIRGALEEAQLGFPTLRYVLSLPTIAVDTDLSETHQFIKSEDLSNIERLLQLISVVEDTCIIARSDLATLRKIQAFATRILTLGLTTTAGQQAYQQLCQYCTEAYLSPGGSADLLAAIIFLEKVGVINGTVTF</sequence>
<dbReference type="PANTHER" id="PTHR30201:SF2">
    <property type="entry name" value="2-(5''-TRIPHOSPHORIBOSYL)-3'-DEPHOSPHOCOENZYME-A SYNTHASE"/>
    <property type="match status" value="1"/>
</dbReference>
<keyword evidence="6" id="KW-0328">Glycosyltransferase</keyword>
<dbReference type="GO" id="GO:0046917">
    <property type="term" value="F:triphosphoribosyl-dephospho-CoA synthase activity"/>
    <property type="evidence" value="ECO:0007669"/>
    <property type="project" value="UniProtKB-EC"/>
</dbReference>
<reference evidence="6 7" key="1">
    <citation type="submission" date="2024-03" db="EMBL/GenBank/DDBJ databases">
        <title>Complete Genome Sequence and Annotation of Ignatzschineria larvae DSM 13226.</title>
        <authorList>
            <person name="Cantrell E."/>
            <person name="Burcham Z.M."/>
        </authorList>
    </citation>
    <scope>NUCLEOTIDE SEQUENCE [LARGE SCALE GENOMIC DNA]</scope>
    <source>
        <strain evidence="6 7">DSM 13226</strain>
    </source>
</reference>
<keyword evidence="5" id="KW-0067">ATP-binding</keyword>
<evidence type="ECO:0000313" key="6">
    <source>
        <dbReference type="EMBL" id="WZW88107.1"/>
    </source>
</evidence>
<dbReference type="EC" id="2.4.2.52" evidence="2"/>
<keyword evidence="4" id="KW-0547">Nucleotide-binding</keyword>
<evidence type="ECO:0000256" key="5">
    <source>
        <dbReference type="ARBA" id="ARBA00022840"/>
    </source>
</evidence>
<dbReference type="Gene3D" id="1.10.4200.10">
    <property type="entry name" value="Triphosphoribosyl-dephospho-CoA protein"/>
    <property type="match status" value="1"/>
</dbReference>
<evidence type="ECO:0000256" key="3">
    <source>
        <dbReference type="ARBA" id="ARBA00022679"/>
    </source>
</evidence>
<dbReference type="EMBL" id="CP150637">
    <property type="protein sequence ID" value="WZW88107.1"/>
    <property type="molecule type" value="Genomic_DNA"/>
</dbReference>
<dbReference type="InterPro" id="IPR002736">
    <property type="entry name" value="CitG"/>
</dbReference>
<proteinExistence type="predicted"/>
<dbReference type="PANTHER" id="PTHR30201">
    <property type="entry name" value="TRIPHOSPHORIBOSYL-DEPHOSPHO-COA SYNTHASE"/>
    <property type="match status" value="1"/>
</dbReference>
<keyword evidence="3 6" id="KW-0808">Transferase</keyword>
<dbReference type="GO" id="GO:0016757">
    <property type="term" value="F:glycosyltransferase activity"/>
    <property type="evidence" value="ECO:0007669"/>
    <property type="project" value="UniProtKB-KW"/>
</dbReference>
<comment type="catalytic activity">
    <reaction evidence="1">
        <text>3'-dephospho-CoA + ATP = 2'-(5''-triphospho-alpha-D-ribosyl)-3'-dephospho-CoA + adenine</text>
        <dbReference type="Rhea" id="RHEA:15117"/>
        <dbReference type="ChEBI" id="CHEBI:16708"/>
        <dbReference type="ChEBI" id="CHEBI:30616"/>
        <dbReference type="ChEBI" id="CHEBI:57328"/>
        <dbReference type="ChEBI" id="CHEBI:61378"/>
        <dbReference type="EC" id="2.4.2.52"/>
    </reaction>
</comment>
<evidence type="ECO:0000313" key="7">
    <source>
        <dbReference type="Proteomes" id="UP001449178"/>
    </source>
</evidence>
<name>A0ABZ3C0F1_9GAMM</name>
<protein>
    <recommendedName>
        <fullName evidence="2">triphosphoribosyl-dephospho-CoA synthase</fullName>
        <ecNumber evidence="2">2.4.2.52</ecNumber>
    </recommendedName>
</protein>
<organism evidence="6 7">
    <name type="scientific">Ignatzschineria larvae DSM 13226</name>
    <dbReference type="NCBI Taxonomy" id="1111732"/>
    <lineage>
        <taxon>Bacteria</taxon>
        <taxon>Pseudomonadati</taxon>
        <taxon>Pseudomonadota</taxon>
        <taxon>Gammaproteobacteria</taxon>
        <taxon>Cardiobacteriales</taxon>
        <taxon>Ignatzschineriaceae</taxon>
        <taxon>Ignatzschineria</taxon>
    </lineage>
</organism>
<evidence type="ECO:0000256" key="1">
    <source>
        <dbReference type="ARBA" id="ARBA00001210"/>
    </source>
</evidence>
<dbReference type="Pfam" id="PF01874">
    <property type="entry name" value="CitG"/>
    <property type="match status" value="1"/>
</dbReference>